<evidence type="ECO:0000313" key="2">
    <source>
        <dbReference type="Proteomes" id="UP000231152"/>
    </source>
</evidence>
<accession>A0A2M8LEU3</accession>
<proteinExistence type="predicted"/>
<organism evidence="1 2">
    <name type="scientific">Candidatus Uhrbacteria bacterium CG10_big_fil_rev_8_21_14_0_10_48_11</name>
    <dbReference type="NCBI Taxonomy" id="1975037"/>
    <lineage>
        <taxon>Bacteria</taxon>
        <taxon>Candidatus Uhriibacteriota</taxon>
    </lineage>
</organism>
<feature type="non-terminal residue" evidence="1">
    <location>
        <position position="490"/>
    </location>
</feature>
<gene>
    <name evidence="1" type="ORF">COV04_02335</name>
</gene>
<comment type="caution">
    <text evidence="1">The sequence shown here is derived from an EMBL/GenBank/DDBJ whole genome shotgun (WGS) entry which is preliminary data.</text>
</comment>
<dbReference type="Proteomes" id="UP000231152">
    <property type="component" value="Unassembled WGS sequence"/>
</dbReference>
<sequence length="490" mass="48928">MRKNRKKFIRRLRERCTTAAVIFTLLAHMFGGIIPQALAAAGVPLVLSHQGRLLDASGNLLGSSSGTNYCFRFSFYSDNTVGSPDTKLWPSGTPSTMTIPVVNGVFNVGIGDTTAGGDTLDYDFQTSNDIYFNVEVADQVGGSCAGVTFETLSPRQRIVASGYTINAKTVGGFTPAESASGNQIPVLTSGNLALGGTNPEINVTGSNTLTLQGGAGTGAIQFFSASNNISSSGALTIAGAFDTASTIQAGSSNITITTAAGYLDAGAIQLTDAGAGGTSSTSGLEVVSNNLGLLQGCADSEVLKWTEATGVWGCAADVTGAAASLQGSYDGGSSITTLDANDLAVTLSDTATDSNFAIGIATGATGIVFITRADGAGTADPAELFLLHNADTDRAQPVALKVTSAAGGITTALDLSDANIGTAISFGSNDITTTSGTITAAELDRLTGKNAALVDTNDAVATAITGTGALAAGSIASGFGTIATGNAISG</sequence>
<dbReference type="AlphaFoldDB" id="A0A2M8LEU3"/>
<dbReference type="EMBL" id="PFET01000008">
    <property type="protein sequence ID" value="PJE75968.1"/>
    <property type="molecule type" value="Genomic_DNA"/>
</dbReference>
<evidence type="ECO:0000313" key="1">
    <source>
        <dbReference type="EMBL" id="PJE75968.1"/>
    </source>
</evidence>
<protein>
    <submittedName>
        <fullName evidence="1">Uncharacterized protein</fullName>
    </submittedName>
</protein>
<reference evidence="1 2" key="1">
    <citation type="submission" date="2017-09" db="EMBL/GenBank/DDBJ databases">
        <title>Depth-based differentiation of microbial function through sediment-hosted aquifers and enrichment of novel symbionts in the deep terrestrial subsurface.</title>
        <authorList>
            <person name="Probst A.J."/>
            <person name="Ladd B."/>
            <person name="Jarett J.K."/>
            <person name="Geller-Mcgrath D.E."/>
            <person name="Sieber C.M."/>
            <person name="Emerson J.B."/>
            <person name="Anantharaman K."/>
            <person name="Thomas B.C."/>
            <person name="Malmstrom R."/>
            <person name="Stieglmeier M."/>
            <person name="Klingl A."/>
            <person name="Woyke T."/>
            <person name="Ryan C.M."/>
            <person name="Banfield J.F."/>
        </authorList>
    </citation>
    <scope>NUCLEOTIDE SEQUENCE [LARGE SCALE GENOMIC DNA]</scope>
    <source>
        <strain evidence="1">CG10_big_fil_rev_8_21_14_0_10_48_11</strain>
    </source>
</reference>
<name>A0A2M8LEU3_9BACT</name>